<feature type="non-terminal residue" evidence="8">
    <location>
        <position position="577"/>
    </location>
</feature>
<evidence type="ECO:0000256" key="4">
    <source>
        <dbReference type="ARBA" id="ARBA00022989"/>
    </source>
</evidence>
<comment type="caution">
    <text evidence="8">The sequence shown here is derived from an EMBL/GenBank/DDBJ whole genome shotgun (WGS) entry which is preliminary data.</text>
</comment>
<dbReference type="InterPro" id="IPR007603">
    <property type="entry name" value="Choline_transptr-like"/>
</dbReference>
<evidence type="ECO:0000256" key="6">
    <source>
        <dbReference type="ARBA" id="ARBA00023180"/>
    </source>
</evidence>
<feature type="transmembrane region" description="Helical" evidence="7">
    <location>
        <begin position="469"/>
        <end position="490"/>
    </location>
</feature>
<evidence type="ECO:0000256" key="5">
    <source>
        <dbReference type="ARBA" id="ARBA00023136"/>
    </source>
</evidence>
<dbReference type="GO" id="GO:0005886">
    <property type="term" value="C:plasma membrane"/>
    <property type="evidence" value="ECO:0007669"/>
    <property type="project" value="UniProtKB-SubCell"/>
</dbReference>
<gene>
    <name evidence="8" type="ORF">CUNI_LOCUS12115</name>
</gene>
<evidence type="ECO:0000256" key="3">
    <source>
        <dbReference type="ARBA" id="ARBA00022692"/>
    </source>
</evidence>
<dbReference type="Pfam" id="PF04515">
    <property type="entry name" value="Choline_transpo"/>
    <property type="match status" value="1"/>
</dbReference>
<keyword evidence="3 7" id="KW-0812">Transmembrane</keyword>
<evidence type="ECO:0000256" key="1">
    <source>
        <dbReference type="ARBA" id="ARBA00004141"/>
    </source>
</evidence>
<feature type="transmembrane region" description="Helical" evidence="7">
    <location>
        <begin position="316"/>
        <end position="347"/>
    </location>
</feature>
<dbReference type="PANTHER" id="PTHR12385:SF14">
    <property type="entry name" value="CHOLINE TRANSPORTER-LIKE 2"/>
    <property type="match status" value="1"/>
</dbReference>
<feature type="transmembrane region" description="Helical" evidence="7">
    <location>
        <begin position="367"/>
        <end position="391"/>
    </location>
</feature>
<organism evidence="8 9">
    <name type="scientific">Candidula unifasciata</name>
    <dbReference type="NCBI Taxonomy" id="100452"/>
    <lineage>
        <taxon>Eukaryota</taxon>
        <taxon>Metazoa</taxon>
        <taxon>Spiralia</taxon>
        <taxon>Lophotrochozoa</taxon>
        <taxon>Mollusca</taxon>
        <taxon>Gastropoda</taxon>
        <taxon>Heterobranchia</taxon>
        <taxon>Euthyneura</taxon>
        <taxon>Panpulmonata</taxon>
        <taxon>Eupulmonata</taxon>
        <taxon>Stylommatophora</taxon>
        <taxon>Helicina</taxon>
        <taxon>Helicoidea</taxon>
        <taxon>Geomitridae</taxon>
        <taxon>Candidula</taxon>
    </lineage>
</organism>
<evidence type="ECO:0000313" key="8">
    <source>
        <dbReference type="EMBL" id="CAG5126557.1"/>
    </source>
</evidence>
<protein>
    <recommendedName>
        <fullName evidence="7">Choline transporter-like protein</fullName>
    </recommendedName>
</protein>
<keyword evidence="4 7" id="KW-1133">Transmembrane helix</keyword>
<name>A0A8S3ZAE1_9EUPU</name>
<keyword evidence="5 7" id="KW-0472">Membrane</keyword>
<dbReference type="PANTHER" id="PTHR12385">
    <property type="entry name" value="CHOLINE TRANSPORTER-LIKE (SLC FAMILY 44)"/>
    <property type="match status" value="1"/>
</dbReference>
<reference evidence="8" key="1">
    <citation type="submission" date="2021-04" db="EMBL/GenBank/DDBJ databases">
        <authorList>
            <consortium name="Molecular Ecology Group"/>
        </authorList>
    </citation>
    <scope>NUCLEOTIDE SEQUENCE</scope>
</reference>
<dbReference type="OrthoDB" id="420519at2759"/>
<dbReference type="AlphaFoldDB" id="A0A8S3ZAE1"/>
<feature type="transmembrane region" description="Helical" evidence="7">
    <location>
        <begin position="506"/>
        <end position="526"/>
    </location>
</feature>
<evidence type="ECO:0000313" key="9">
    <source>
        <dbReference type="Proteomes" id="UP000678393"/>
    </source>
</evidence>
<proteinExistence type="inferred from homology"/>
<evidence type="ECO:0000256" key="7">
    <source>
        <dbReference type="RuleBase" id="RU368066"/>
    </source>
</evidence>
<keyword evidence="6" id="KW-0325">Glycoprotein</keyword>
<keyword evidence="9" id="KW-1185">Reference proteome</keyword>
<feature type="transmembrane region" description="Helical" evidence="7">
    <location>
        <begin position="235"/>
        <end position="257"/>
    </location>
</feature>
<feature type="transmembrane region" description="Helical" evidence="7">
    <location>
        <begin position="181"/>
        <end position="203"/>
    </location>
</feature>
<dbReference type="EMBL" id="CAJHNH020002384">
    <property type="protein sequence ID" value="CAG5126557.1"/>
    <property type="molecule type" value="Genomic_DNA"/>
</dbReference>
<accession>A0A8S3ZAE1</accession>
<evidence type="ECO:0000256" key="2">
    <source>
        <dbReference type="ARBA" id="ARBA00007168"/>
    </source>
</evidence>
<feature type="transmembrane region" description="Helical" evidence="7">
    <location>
        <begin position="105"/>
        <end position="125"/>
    </location>
</feature>
<comment type="subcellular location">
    <subcellularLocation>
        <location evidence="7">Cell membrane</location>
        <topology evidence="7">Multi-pass membrane protein</topology>
    </subcellularLocation>
    <subcellularLocation>
        <location evidence="1">Membrane</location>
        <topology evidence="1">Multi-pass membrane protein</topology>
    </subcellularLocation>
</comment>
<comment type="function">
    <text evidence="7">Choline transporter.</text>
</comment>
<comment type="similarity">
    <text evidence="2 7">Belongs to the CTL (choline transporter-like) family.</text>
</comment>
<feature type="transmembrane region" description="Helical" evidence="7">
    <location>
        <begin position="132"/>
        <end position="156"/>
    </location>
</feature>
<sequence>VCVKECPTTDYVFLKATKQQLLCKEGVDLATSKVNSELTFTVTQLVNDKDCAPYAFKSTAGNSSYTHVIRKVIFLTFTSWGSYLKTFLNAKEFGDKVVADVMTSWWMILVGFAVSMVISLIWITLMRWLAGFMVWLTIFAFTALWIGLTGASWYLYYINRGSGDTMTLYLVWKLTFEKENLFLAGGVIFGVIMVIVLLILLFLCQRIRIAVALIKQGSKAVGAMWSTLFWPVFPFILQIVVVALWGAIATYPFIVYVSASVGRGNDMAVNNLTYSNGSYKYDAIKEQSKHLLEKFPCDVNVSTQQPSRDWTIYCQIFNLFMLFWLVNFVSALGQLTLSGAFSSWYWAFVKPKDIPALPLLRAFWWCFRYHLGSLAFGSLLIAIVQLIRTFLEYLDHKLKGSENPVAKFFLKCLKCCFWCLEKILKFICKNAYIMIAVSGKSFCPAAIRAFKLILNNCVRAFVLDKVTDFLLFVCKLVVVGLVGFIAYFFFDGRITFLNDYKPQLNFYLVPIIIVILGSYIVADIFFSVYEMAVDTIFLCFLEDIERNDGSPEKPYFMGKGLMKVLGKSNFKVKGSKP</sequence>
<dbReference type="Proteomes" id="UP000678393">
    <property type="component" value="Unassembled WGS sequence"/>
</dbReference>
<dbReference type="GO" id="GO:0022857">
    <property type="term" value="F:transmembrane transporter activity"/>
    <property type="evidence" value="ECO:0007669"/>
    <property type="project" value="UniProtKB-UniRule"/>
</dbReference>